<dbReference type="PROSITE" id="PS01081">
    <property type="entry name" value="HTH_TETR_1"/>
    <property type="match status" value="1"/>
</dbReference>
<dbReference type="RefSeq" id="WP_015739866.1">
    <property type="nucleotide sequence ID" value="NC_013385.1"/>
</dbReference>
<dbReference type="InterPro" id="IPR001647">
    <property type="entry name" value="HTH_TetR"/>
</dbReference>
<reference evidence="6 7" key="1">
    <citation type="submission" date="2009-10" db="EMBL/GenBank/DDBJ databases">
        <title>Complete sequence of chromosome of Ammonifex degensii KC4.</title>
        <authorList>
            <consortium name="US DOE Joint Genome Institute"/>
            <person name="Kerfeld C."/>
            <person name="Goodner B."/>
            <person name="Huber H."/>
            <person name="Stetter K."/>
            <person name="Lucas S."/>
            <person name="Copeland A."/>
            <person name="Lapidus A."/>
            <person name="Glavina del Rio T."/>
            <person name="Dalin E."/>
            <person name="Tice H."/>
            <person name="Bruce D."/>
            <person name="Goodwin L."/>
            <person name="Pitluck S."/>
            <person name="Saunders E."/>
            <person name="Brettin T."/>
            <person name="Detter J.C."/>
            <person name="Han C."/>
            <person name="Larimer F."/>
            <person name="Land M."/>
            <person name="Hauser L."/>
            <person name="Kyrpides N."/>
            <person name="Ovchinnikova G."/>
            <person name="Richardson P."/>
        </authorList>
    </citation>
    <scope>NUCLEOTIDE SEQUENCE [LARGE SCALE GENOMIC DNA]</scope>
    <source>
        <strain evidence="7">DSM 10501 / KC4</strain>
    </source>
</reference>
<feature type="domain" description="HTH tetR-type" evidence="5">
    <location>
        <begin position="8"/>
        <end position="68"/>
    </location>
</feature>
<dbReference type="PANTHER" id="PTHR30055">
    <property type="entry name" value="HTH-TYPE TRANSCRIPTIONAL REGULATOR RUTR"/>
    <property type="match status" value="1"/>
</dbReference>
<dbReference type="Gene3D" id="1.10.357.10">
    <property type="entry name" value="Tetracycline Repressor, domain 2"/>
    <property type="match status" value="1"/>
</dbReference>
<dbReference type="Pfam" id="PF00440">
    <property type="entry name" value="TetR_N"/>
    <property type="match status" value="1"/>
</dbReference>
<name>C9R9L0_AMMDK</name>
<dbReference type="EMBL" id="CP001785">
    <property type="protein sequence ID" value="ACX52989.1"/>
    <property type="molecule type" value="Genomic_DNA"/>
</dbReference>
<organism evidence="6 7">
    <name type="scientific">Ammonifex degensii (strain DSM 10501 / KC4)</name>
    <dbReference type="NCBI Taxonomy" id="429009"/>
    <lineage>
        <taxon>Bacteria</taxon>
        <taxon>Bacillati</taxon>
        <taxon>Bacillota</taxon>
        <taxon>Clostridia</taxon>
        <taxon>Thermoanaerobacterales</taxon>
        <taxon>Thermoanaerobacteraceae</taxon>
        <taxon>Ammonifex</taxon>
    </lineage>
</organism>
<protein>
    <submittedName>
        <fullName evidence="6">Transcriptional regulator, TetR family</fullName>
    </submittedName>
</protein>
<keyword evidence="1" id="KW-0805">Transcription regulation</keyword>
<accession>C9R9L0</accession>
<keyword evidence="2 4" id="KW-0238">DNA-binding</keyword>
<dbReference type="STRING" id="429009.Adeg_1909"/>
<evidence type="ECO:0000256" key="3">
    <source>
        <dbReference type="ARBA" id="ARBA00023163"/>
    </source>
</evidence>
<gene>
    <name evidence="6" type="ordered locus">Adeg_1909</name>
</gene>
<dbReference type="SUPFAM" id="SSF48498">
    <property type="entry name" value="Tetracyclin repressor-like, C-terminal domain"/>
    <property type="match status" value="1"/>
</dbReference>
<keyword evidence="3" id="KW-0804">Transcription</keyword>
<dbReference type="AlphaFoldDB" id="C9R9L0"/>
<dbReference type="SUPFAM" id="SSF46689">
    <property type="entry name" value="Homeodomain-like"/>
    <property type="match status" value="1"/>
</dbReference>
<sequence length="197" mass="22546">MAQRYDTRIRQQQIIQATLEIISRKGVSGLTTAEIARQVGIAEATIFRHFATKEEILAAAICHIRDSLLSWSRDRIAKPGSSMEKLGDILRFHLELFERNSSIPRVIFSEEVHLQNERLRCIMQDTIGEFMELISMLIREGMEKGEFSPSIDAQMVATVYLGLVQVSVFKWSLNNCRPSLTAKYERIINFLSSILKK</sequence>
<evidence type="ECO:0000259" key="5">
    <source>
        <dbReference type="PROSITE" id="PS50977"/>
    </source>
</evidence>
<dbReference type="PROSITE" id="PS50977">
    <property type="entry name" value="HTH_TETR_2"/>
    <property type="match status" value="1"/>
</dbReference>
<evidence type="ECO:0000256" key="1">
    <source>
        <dbReference type="ARBA" id="ARBA00023015"/>
    </source>
</evidence>
<dbReference type="eggNOG" id="COG1309">
    <property type="taxonomic scope" value="Bacteria"/>
</dbReference>
<dbReference type="InterPro" id="IPR009057">
    <property type="entry name" value="Homeodomain-like_sf"/>
</dbReference>
<dbReference type="InterPro" id="IPR023772">
    <property type="entry name" value="DNA-bd_HTH_TetR-type_CS"/>
</dbReference>
<keyword evidence="7" id="KW-1185">Reference proteome</keyword>
<dbReference type="InterPro" id="IPR050109">
    <property type="entry name" value="HTH-type_TetR-like_transc_reg"/>
</dbReference>
<dbReference type="InterPro" id="IPR036271">
    <property type="entry name" value="Tet_transcr_reg_TetR-rel_C_sf"/>
</dbReference>
<dbReference type="HOGENOM" id="CLU_069356_12_3_9"/>
<dbReference type="GO" id="GO:0003700">
    <property type="term" value="F:DNA-binding transcription factor activity"/>
    <property type="evidence" value="ECO:0007669"/>
    <property type="project" value="TreeGrafter"/>
</dbReference>
<evidence type="ECO:0000313" key="7">
    <source>
        <dbReference type="Proteomes" id="UP000002620"/>
    </source>
</evidence>
<feature type="DNA-binding region" description="H-T-H motif" evidence="4">
    <location>
        <begin position="31"/>
        <end position="50"/>
    </location>
</feature>
<dbReference type="PRINTS" id="PR00455">
    <property type="entry name" value="HTHTETR"/>
</dbReference>
<dbReference type="OrthoDB" id="9780824at2"/>
<proteinExistence type="predicted"/>
<dbReference type="GO" id="GO:0000976">
    <property type="term" value="F:transcription cis-regulatory region binding"/>
    <property type="evidence" value="ECO:0007669"/>
    <property type="project" value="TreeGrafter"/>
</dbReference>
<evidence type="ECO:0000313" key="6">
    <source>
        <dbReference type="EMBL" id="ACX52989.1"/>
    </source>
</evidence>
<evidence type="ECO:0000256" key="4">
    <source>
        <dbReference type="PROSITE-ProRule" id="PRU00335"/>
    </source>
</evidence>
<dbReference type="PANTHER" id="PTHR30055:SF240">
    <property type="entry name" value="HTH-TYPE TRANSCRIPTIONAL REGULATOR ACRR"/>
    <property type="match status" value="1"/>
</dbReference>
<dbReference type="InterPro" id="IPR013570">
    <property type="entry name" value="Tscrpt_reg_YsiA_C"/>
</dbReference>
<dbReference type="KEGG" id="adg:Adeg_1909"/>
<evidence type="ECO:0000256" key="2">
    <source>
        <dbReference type="ARBA" id="ARBA00023125"/>
    </source>
</evidence>
<dbReference type="Pfam" id="PF08359">
    <property type="entry name" value="TetR_C_4"/>
    <property type="match status" value="1"/>
</dbReference>
<dbReference type="Proteomes" id="UP000002620">
    <property type="component" value="Chromosome"/>
</dbReference>